<dbReference type="EMBL" id="CP069370">
    <property type="protein sequence ID" value="QYZ68199.1"/>
    <property type="molecule type" value="Genomic_DNA"/>
</dbReference>
<keyword evidence="4" id="KW-1185">Reference proteome</keyword>
<keyword evidence="2" id="KW-0472">Membrane</keyword>
<sequence length="109" mass="12620">MDRTLFILVTSVILMVAFTLGWLSHWLLHRFARVPGGHMDEMDHLAQSLHEAEEARDQAILYLEHREAELESQLSQMEAELRATMEGLRVARSENEEMRAWIEKTSNAS</sequence>
<organism evidence="3 4">
    <name type="scientific">Neotabrizicola shimadae</name>
    <dbReference type="NCBI Taxonomy" id="2807096"/>
    <lineage>
        <taxon>Bacteria</taxon>
        <taxon>Pseudomonadati</taxon>
        <taxon>Pseudomonadota</taxon>
        <taxon>Alphaproteobacteria</taxon>
        <taxon>Rhodobacterales</taxon>
        <taxon>Paracoccaceae</taxon>
        <taxon>Neotabrizicola</taxon>
    </lineage>
</organism>
<protein>
    <submittedName>
        <fullName evidence="3">Uncharacterized protein</fullName>
    </submittedName>
</protein>
<dbReference type="SUPFAM" id="SSF46579">
    <property type="entry name" value="Prefoldin"/>
    <property type="match status" value="1"/>
</dbReference>
<gene>
    <name evidence="3" type="ORF">JO391_10365</name>
</gene>
<reference evidence="3" key="1">
    <citation type="submission" date="2021-02" db="EMBL/GenBank/DDBJ databases">
        <title>Rhodobacter shimadae sp. nov., an aerobic anoxygenic phototrophic bacterium isolated from a hot spring.</title>
        <authorList>
            <person name="Muramatsu S."/>
            <person name="Haruta S."/>
            <person name="Hirose S."/>
            <person name="Hanada S."/>
        </authorList>
    </citation>
    <scope>NUCLEOTIDE SEQUENCE</scope>
    <source>
        <strain evidence="3">N10</strain>
    </source>
</reference>
<name>A0A8G0ZU95_9RHOB</name>
<dbReference type="RefSeq" id="WP_220660422.1">
    <property type="nucleotide sequence ID" value="NZ_CP069370.1"/>
</dbReference>
<feature type="coiled-coil region" evidence="1">
    <location>
        <begin position="60"/>
        <end position="87"/>
    </location>
</feature>
<dbReference type="AlphaFoldDB" id="A0A8G0ZU95"/>
<evidence type="ECO:0000313" key="4">
    <source>
        <dbReference type="Proteomes" id="UP000826300"/>
    </source>
</evidence>
<keyword evidence="2" id="KW-0812">Transmembrane</keyword>
<evidence type="ECO:0000313" key="3">
    <source>
        <dbReference type="EMBL" id="QYZ68199.1"/>
    </source>
</evidence>
<proteinExistence type="predicted"/>
<keyword evidence="1" id="KW-0175">Coiled coil</keyword>
<dbReference type="Proteomes" id="UP000826300">
    <property type="component" value="Chromosome"/>
</dbReference>
<keyword evidence="2" id="KW-1133">Transmembrane helix</keyword>
<feature type="transmembrane region" description="Helical" evidence="2">
    <location>
        <begin position="6"/>
        <end position="28"/>
    </location>
</feature>
<evidence type="ECO:0000256" key="2">
    <source>
        <dbReference type="SAM" id="Phobius"/>
    </source>
</evidence>
<dbReference type="KEGG" id="nsm:JO391_10365"/>
<evidence type="ECO:0000256" key="1">
    <source>
        <dbReference type="SAM" id="Coils"/>
    </source>
</evidence>
<accession>A0A8G0ZU95</accession>